<dbReference type="InterPro" id="IPR000719">
    <property type="entry name" value="Prot_kinase_dom"/>
</dbReference>
<evidence type="ECO:0000256" key="1">
    <source>
        <dbReference type="ARBA" id="ARBA00022527"/>
    </source>
</evidence>
<feature type="binding site" evidence="6">
    <location>
        <position position="63"/>
    </location>
    <ligand>
        <name>ATP</name>
        <dbReference type="ChEBI" id="CHEBI:30616"/>
    </ligand>
</feature>
<dbReference type="Gene3D" id="3.30.200.20">
    <property type="entry name" value="Phosphorylase Kinase, domain 1"/>
    <property type="match status" value="1"/>
</dbReference>
<dbReference type="Pfam" id="PF00069">
    <property type="entry name" value="Pkinase"/>
    <property type="match status" value="1"/>
</dbReference>
<comment type="caution">
    <text evidence="8">The sequence shown here is derived from an EMBL/GenBank/DDBJ whole genome shotgun (WGS) entry which is preliminary data.</text>
</comment>
<evidence type="ECO:0000256" key="5">
    <source>
        <dbReference type="ARBA" id="ARBA00022840"/>
    </source>
</evidence>
<keyword evidence="2" id="KW-0808">Transferase</keyword>
<evidence type="ECO:0000313" key="9">
    <source>
        <dbReference type="Proteomes" id="UP001229421"/>
    </source>
</evidence>
<organism evidence="8 9">
    <name type="scientific">Tagetes erecta</name>
    <name type="common">African marigold</name>
    <dbReference type="NCBI Taxonomy" id="13708"/>
    <lineage>
        <taxon>Eukaryota</taxon>
        <taxon>Viridiplantae</taxon>
        <taxon>Streptophyta</taxon>
        <taxon>Embryophyta</taxon>
        <taxon>Tracheophyta</taxon>
        <taxon>Spermatophyta</taxon>
        <taxon>Magnoliopsida</taxon>
        <taxon>eudicotyledons</taxon>
        <taxon>Gunneridae</taxon>
        <taxon>Pentapetalae</taxon>
        <taxon>asterids</taxon>
        <taxon>campanulids</taxon>
        <taxon>Asterales</taxon>
        <taxon>Asteraceae</taxon>
        <taxon>Asteroideae</taxon>
        <taxon>Heliantheae alliance</taxon>
        <taxon>Tageteae</taxon>
        <taxon>Tagetes</taxon>
    </lineage>
</organism>
<dbReference type="InterPro" id="IPR045272">
    <property type="entry name" value="ANXUR1/2-like"/>
</dbReference>
<name>A0AAD8KN71_TARER</name>
<dbReference type="Proteomes" id="UP001229421">
    <property type="component" value="Unassembled WGS sequence"/>
</dbReference>
<reference evidence="8" key="1">
    <citation type="journal article" date="2023" name="bioRxiv">
        <title>Improved chromosome-level genome assembly for marigold (Tagetes erecta).</title>
        <authorList>
            <person name="Jiang F."/>
            <person name="Yuan L."/>
            <person name="Wang S."/>
            <person name="Wang H."/>
            <person name="Xu D."/>
            <person name="Wang A."/>
            <person name="Fan W."/>
        </authorList>
    </citation>
    <scope>NUCLEOTIDE SEQUENCE</scope>
    <source>
        <strain evidence="8">WSJ</strain>
        <tissue evidence="8">Leaf</tissue>
    </source>
</reference>
<evidence type="ECO:0000256" key="6">
    <source>
        <dbReference type="PROSITE-ProRule" id="PRU10141"/>
    </source>
</evidence>
<protein>
    <recommendedName>
        <fullName evidence="7">Protein kinase domain-containing protein</fullName>
    </recommendedName>
</protein>
<dbReference type="PANTHER" id="PTHR27003:SF471">
    <property type="entry name" value="VASCULAR ENDOTHELIAL GROWTH FACTOR RECEPTOR 2 (VEGFR2)-RELATED"/>
    <property type="match status" value="1"/>
</dbReference>
<sequence>MWHFNAPSVRPYHETHKDSLRISFEGIKLATQDFKIQIGKGSFGDVFKGEISSANGHIPIAVKRHDQRRGQGEKEFLTELQVLYEYKHENIIGLIGYCNENDEKILVYEYAAKGSLDRHLKDSRLTWMERLKIAIDVAIGLDFLHGADPPAIHRDIKSSNILLNEDWETKITDFGLSMITSVNDEFDYDVDYACGTPGYVDPLFLNTGFLTRKSDIYSLGVVLLEMMCGRIQDTRKNLVDFVKFHCEEGKVDELVFEGVEDKIVFNDLKDKIMPRSLITFLKLAYECLSDEKDKRPTASKVVLHLKKALEFQVNDLNEMFTKGILLRKGKMCQLSSEGERNEMVSATMFSYEKYIQHRQRSSQKSRFQRVVKMEDTSNLRIKINIKTQFLSPNVIYGAHLVFKFCDQRKSSGELMYVNLKYQMGSETRYAYFATRRDDEWMMIELCRFIPHKKDVAFEVLIESLSRYYCGRGAIYVEGIHFLAINEATLKVKQPEVYQKLKEVQSVVNSNSNSTQQVPDDYHEMTKLHDGEKVTYSKKFLLLKSYLGNICHMLPAKTILYESTDVKRFNWISLAESRFVEVAEVLSHQVFRIKCKIETQELLPNTNYSCHLDF</sequence>
<dbReference type="Pfam" id="PF14299">
    <property type="entry name" value="PP2"/>
    <property type="match status" value="2"/>
</dbReference>
<evidence type="ECO:0000256" key="3">
    <source>
        <dbReference type="ARBA" id="ARBA00022741"/>
    </source>
</evidence>
<accession>A0AAD8KN71</accession>
<dbReference type="GO" id="GO:0005886">
    <property type="term" value="C:plasma membrane"/>
    <property type="evidence" value="ECO:0007669"/>
    <property type="project" value="TreeGrafter"/>
</dbReference>
<keyword evidence="5 6" id="KW-0067">ATP-binding</keyword>
<dbReference type="PROSITE" id="PS50011">
    <property type="entry name" value="PROTEIN_KINASE_DOM"/>
    <property type="match status" value="1"/>
</dbReference>
<dbReference type="InterPro" id="IPR017441">
    <property type="entry name" value="Protein_kinase_ATP_BS"/>
</dbReference>
<dbReference type="InterPro" id="IPR011009">
    <property type="entry name" value="Kinase-like_dom_sf"/>
</dbReference>
<dbReference type="GO" id="GO:0009506">
    <property type="term" value="C:plasmodesma"/>
    <property type="evidence" value="ECO:0007669"/>
    <property type="project" value="TreeGrafter"/>
</dbReference>
<evidence type="ECO:0000259" key="7">
    <source>
        <dbReference type="PROSITE" id="PS50011"/>
    </source>
</evidence>
<dbReference type="PROSITE" id="PS00107">
    <property type="entry name" value="PROTEIN_KINASE_ATP"/>
    <property type="match status" value="1"/>
</dbReference>
<feature type="domain" description="Protein kinase" evidence="7">
    <location>
        <begin position="32"/>
        <end position="307"/>
    </location>
</feature>
<dbReference type="EMBL" id="JAUHHV010000004">
    <property type="protein sequence ID" value="KAK1426164.1"/>
    <property type="molecule type" value="Genomic_DNA"/>
</dbReference>
<dbReference type="GO" id="GO:0004674">
    <property type="term" value="F:protein serine/threonine kinase activity"/>
    <property type="evidence" value="ECO:0007669"/>
    <property type="project" value="UniProtKB-KW"/>
</dbReference>
<dbReference type="SMART" id="SM00220">
    <property type="entry name" value="S_TKc"/>
    <property type="match status" value="1"/>
</dbReference>
<evidence type="ECO:0000256" key="2">
    <source>
        <dbReference type="ARBA" id="ARBA00022679"/>
    </source>
</evidence>
<dbReference type="SUPFAM" id="SSF56112">
    <property type="entry name" value="Protein kinase-like (PK-like)"/>
    <property type="match status" value="1"/>
</dbReference>
<dbReference type="GO" id="GO:0004714">
    <property type="term" value="F:transmembrane receptor protein tyrosine kinase activity"/>
    <property type="evidence" value="ECO:0007669"/>
    <property type="project" value="InterPro"/>
</dbReference>
<keyword evidence="9" id="KW-1185">Reference proteome</keyword>
<dbReference type="Gene3D" id="1.10.510.10">
    <property type="entry name" value="Transferase(Phosphotransferase) domain 1"/>
    <property type="match status" value="1"/>
</dbReference>
<proteinExistence type="predicted"/>
<keyword evidence="1" id="KW-0723">Serine/threonine-protein kinase</keyword>
<evidence type="ECO:0000313" key="8">
    <source>
        <dbReference type="EMBL" id="KAK1426164.1"/>
    </source>
</evidence>
<keyword evidence="4" id="KW-0418">Kinase</keyword>
<keyword evidence="3 6" id="KW-0547">Nucleotide-binding</keyword>
<dbReference type="FunFam" id="3.30.200.20:FF:000039">
    <property type="entry name" value="receptor-like protein kinase FERONIA"/>
    <property type="match status" value="1"/>
</dbReference>
<dbReference type="InterPro" id="IPR025886">
    <property type="entry name" value="PP2-like"/>
</dbReference>
<evidence type="ECO:0000256" key="4">
    <source>
        <dbReference type="ARBA" id="ARBA00022777"/>
    </source>
</evidence>
<dbReference type="AlphaFoldDB" id="A0AAD8KN71"/>
<gene>
    <name evidence="8" type="ORF">QVD17_14833</name>
</gene>
<dbReference type="GO" id="GO:0005524">
    <property type="term" value="F:ATP binding"/>
    <property type="evidence" value="ECO:0007669"/>
    <property type="project" value="UniProtKB-UniRule"/>
</dbReference>
<dbReference type="PANTHER" id="PTHR27003">
    <property type="entry name" value="OS07G0166700 PROTEIN"/>
    <property type="match status" value="1"/>
</dbReference>